<dbReference type="EMBL" id="KB445587">
    <property type="protein sequence ID" value="EMD85644.1"/>
    <property type="molecule type" value="Genomic_DNA"/>
</dbReference>
<dbReference type="GO" id="GO:0006879">
    <property type="term" value="P:intracellular iron ion homeostasis"/>
    <property type="evidence" value="ECO:0007669"/>
    <property type="project" value="TreeGrafter"/>
</dbReference>
<keyword evidence="4" id="KW-1185">Reference proteome</keyword>
<dbReference type="GO" id="GO:0005886">
    <property type="term" value="C:plasma membrane"/>
    <property type="evidence" value="ECO:0007669"/>
    <property type="project" value="TreeGrafter"/>
</dbReference>
<feature type="transmembrane region" description="Helical" evidence="2">
    <location>
        <begin position="25"/>
        <end position="49"/>
    </location>
</feature>
<keyword evidence="2" id="KW-0812">Transmembrane</keyword>
<keyword evidence="2" id="KW-0472">Membrane</keyword>
<dbReference type="PANTHER" id="PTHR32361:SF9">
    <property type="entry name" value="FERRIC REDUCTASE TRANSMEMBRANE COMPONENT 3-RELATED"/>
    <property type="match status" value="1"/>
</dbReference>
<keyword evidence="2" id="KW-1133">Transmembrane helix</keyword>
<name>M2TGL7_COCH5</name>
<evidence type="ECO:0000313" key="3">
    <source>
        <dbReference type="EMBL" id="EMD85644.1"/>
    </source>
</evidence>
<dbReference type="AlphaFoldDB" id="M2TGL7"/>
<evidence type="ECO:0000256" key="1">
    <source>
        <dbReference type="ARBA" id="ARBA00022448"/>
    </source>
</evidence>
<reference evidence="4" key="2">
    <citation type="journal article" date="2013" name="PLoS Genet.">
        <title>Comparative genome structure, secondary metabolite, and effector coding capacity across Cochliobolus pathogens.</title>
        <authorList>
            <person name="Condon B.J."/>
            <person name="Leng Y."/>
            <person name="Wu D."/>
            <person name="Bushley K.E."/>
            <person name="Ohm R.A."/>
            <person name="Otillar R."/>
            <person name="Martin J."/>
            <person name="Schackwitz W."/>
            <person name="Grimwood J."/>
            <person name="MohdZainudin N."/>
            <person name="Xue C."/>
            <person name="Wang R."/>
            <person name="Manning V.A."/>
            <person name="Dhillon B."/>
            <person name="Tu Z.J."/>
            <person name="Steffenson B.J."/>
            <person name="Salamov A."/>
            <person name="Sun H."/>
            <person name="Lowry S."/>
            <person name="LaButti K."/>
            <person name="Han J."/>
            <person name="Copeland A."/>
            <person name="Lindquist E."/>
            <person name="Barry K."/>
            <person name="Schmutz J."/>
            <person name="Baker S.E."/>
            <person name="Ciuffetti L.M."/>
            <person name="Grigoriev I.V."/>
            <person name="Zhong S."/>
            <person name="Turgeon B.G."/>
        </authorList>
    </citation>
    <scope>NUCLEOTIDE SEQUENCE [LARGE SCALE GENOMIC DNA]</scope>
    <source>
        <strain evidence="4">C5 / ATCC 48332 / race O</strain>
    </source>
</reference>
<dbReference type="SUPFAM" id="SSF52343">
    <property type="entry name" value="Ferredoxin reductase-like, C-terminal NADP-linked domain"/>
    <property type="match status" value="1"/>
</dbReference>
<keyword evidence="1" id="KW-0813">Transport</keyword>
<evidence type="ECO:0000313" key="4">
    <source>
        <dbReference type="Proteomes" id="UP000016936"/>
    </source>
</evidence>
<dbReference type="InterPro" id="IPR051410">
    <property type="entry name" value="Ferric/Cupric_Reductase"/>
</dbReference>
<reference evidence="3 4" key="1">
    <citation type="journal article" date="2012" name="PLoS Pathog.">
        <title>Diverse lifestyles and strategies of plant pathogenesis encoded in the genomes of eighteen Dothideomycetes fungi.</title>
        <authorList>
            <person name="Ohm R.A."/>
            <person name="Feau N."/>
            <person name="Henrissat B."/>
            <person name="Schoch C.L."/>
            <person name="Horwitz B.A."/>
            <person name="Barry K.W."/>
            <person name="Condon B.J."/>
            <person name="Copeland A.C."/>
            <person name="Dhillon B."/>
            <person name="Glaser F."/>
            <person name="Hesse C.N."/>
            <person name="Kosti I."/>
            <person name="LaButti K."/>
            <person name="Lindquist E.A."/>
            <person name="Lucas S."/>
            <person name="Salamov A.A."/>
            <person name="Bradshaw R.E."/>
            <person name="Ciuffetti L."/>
            <person name="Hamelin R.C."/>
            <person name="Kema G.H.J."/>
            <person name="Lawrence C."/>
            <person name="Scott J.A."/>
            <person name="Spatafora J.W."/>
            <person name="Turgeon B.G."/>
            <person name="de Wit P.J.G.M."/>
            <person name="Zhong S."/>
            <person name="Goodwin S.B."/>
            <person name="Grigoriev I.V."/>
        </authorList>
    </citation>
    <scope>NUCLEOTIDE SEQUENCE [LARGE SCALE GENOMIC DNA]</scope>
    <source>
        <strain evidence="4">C5 / ATCC 48332 / race O</strain>
    </source>
</reference>
<dbReference type="PANTHER" id="PTHR32361">
    <property type="entry name" value="FERRIC/CUPRIC REDUCTASE TRANSMEMBRANE COMPONENT"/>
    <property type="match status" value="1"/>
</dbReference>
<sequence length="71" mass="7916">TLGGTTELSALVEGPYGNGFDLRDFGIVVLFASGIGIAGHLAYVQSLIYDYWKFKTKTRDLLLVWQVDNKY</sequence>
<accession>M2TGL7</accession>
<organism evidence="3 4">
    <name type="scientific">Cochliobolus heterostrophus (strain C5 / ATCC 48332 / race O)</name>
    <name type="common">Southern corn leaf blight fungus</name>
    <name type="synonym">Bipolaris maydis</name>
    <dbReference type="NCBI Taxonomy" id="701091"/>
    <lineage>
        <taxon>Eukaryota</taxon>
        <taxon>Fungi</taxon>
        <taxon>Dikarya</taxon>
        <taxon>Ascomycota</taxon>
        <taxon>Pezizomycotina</taxon>
        <taxon>Dothideomycetes</taxon>
        <taxon>Pleosporomycetidae</taxon>
        <taxon>Pleosporales</taxon>
        <taxon>Pleosporineae</taxon>
        <taxon>Pleosporaceae</taxon>
        <taxon>Bipolaris</taxon>
    </lineage>
</organism>
<proteinExistence type="predicted"/>
<evidence type="ECO:0000256" key="2">
    <source>
        <dbReference type="SAM" id="Phobius"/>
    </source>
</evidence>
<dbReference type="HOGENOM" id="CLU_2746863_0_0_1"/>
<gene>
    <name evidence="3" type="ORF">COCHEDRAFT_75414</name>
</gene>
<dbReference type="Proteomes" id="UP000016936">
    <property type="component" value="Unassembled WGS sequence"/>
</dbReference>
<evidence type="ECO:0008006" key="5">
    <source>
        <dbReference type="Google" id="ProtNLM"/>
    </source>
</evidence>
<dbReference type="GO" id="GO:0000293">
    <property type="term" value="F:ferric-chelate reductase activity"/>
    <property type="evidence" value="ECO:0007669"/>
    <property type="project" value="TreeGrafter"/>
</dbReference>
<dbReference type="STRING" id="701091.M2TGL7"/>
<dbReference type="GO" id="GO:0015677">
    <property type="term" value="P:copper ion import"/>
    <property type="evidence" value="ECO:0007669"/>
    <property type="project" value="TreeGrafter"/>
</dbReference>
<dbReference type="InterPro" id="IPR039261">
    <property type="entry name" value="FNR_nucleotide-bd"/>
</dbReference>
<dbReference type="Gene3D" id="3.40.50.80">
    <property type="entry name" value="Nucleotide-binding domain of ferredoxin-NADP reductase (FNR) module"/>
    <property type="match status" value="1"/>
</dbReference>
<feature type="non-terminal residue" evidence="3">
    <location>
        <position position="1"/>
    </location>
</feature>
<protein>
    <recommendedName>
        <fullName evidence="5">Ferric reductase NAD binding domain-containing protein</fullName>
    </recommendedName>
</protein>
<dbReference type="GO" id="GO:0006826">
    <property type="term" value="P:iron ion transport"/>
    <property type="evidence" value="ECO:0007669"/>
    <property type="project" value="TreeGrafter"/>
</dbReference>